<name>A0A9D2N760_9FIRM</name>
<gene>
    <name evidence="6" type="ORF">H9935_10305</name>
</gene>
<dbReference type="InterPro" id="IPR000595">
    <property type="entry name" value="cNMP-bd_dom"/>
</dbReference>
<organism evidence="6 7">
    <name type="scientific">Candidatus Blautia merdigallinarum</name>
    <dbReference type="NCBI Taxonomy" id="2838495"/>
    <lineage>
        <taxon>Bacteria</taxon>
        <taxon>Bacillati</taxon>
        <taxon>Bacillota</taxon>
        <taxon>Clostridia</taxon>
        <taxon>Lachnospirales</taxon>
        <taxon>Lachnospiraceae</taxon>
        <taxon>Blautia</taxon>
    </lineage>
</organism>
<evidence type="ECO:0000259" key="4">
    <source>
        <dbReference type="PROSITE" id="PS50042"/>
    </source>
</evidence>
<evidence type="ECO:0000256" key="1">
    <source>
        <dbReference type="ARBA" id="ARBA00023015"/>
    </source>
</evidence>
<evidence type="ECO:0000313" key="6">
    <source>
        <dbReference type="EMBL" id="HJC11183.1"/>
    </source>
</evidence>
<feature type="domain" description="HTH crp-type" evidence="5">
    <location>
        <begin position="155"/>
        <end position="223"/>
    </location>
</feature>
<dbReference type="SMART" id="SM00419">
    <property type="entry name" value="HTH_CRP"/>
    <property type="match status" value="1"/>
</dbReference>
<dbReference type="GO" id="GO:0006355">
    <property type="term" value="P:regulation of DNA-templated transcription"/>
    <property type="evidence" value="ECO:0007669"/>
    <property type="project" value="InterPro"/>
</dbReference>
<dbReference type="SUPFAM" id="SSF51206">
    <property type="entry name" value="cAMP-binding domain-like"/>
    <property type="match status" value="1"/>
</dbReference>
<reference evidence="6" key="1">
    <citation type="journal article" date="2021" name="PeerJ">
        <title>Extensive microbial diversity within the chicken gut microbiome revealed by metagenomics and culture.</title>
        <authorList>
            <person name="Gilroy R."/>
            <person name="Ravi A."/>
            <person name="Getino M."/>
            <person name="Pursley I."/>
            <person name="Horton D.L."/>
            <person name="Alikhan N.F."/>
            <person name="Baker D."/>
            <person name="Gharbi K."/>
            <person name="Hall N."/>
            <person name="Watson M."/>
            <person name="Adriaenssens E.M."/>
            <person name="Foster-Nyarko E."/>
            <person name="Jarju S."/>
            <person name="Secka A."/>
            <person name="Antonio M."/>
            <person name="Oren A."/>
            <person name="Chaudhuri R.R."/>
            <person name="La Ragione R."/>
            <person name="Hildebrand F."/>
            <person name="Pallen M.J."/>
        </authorList>
    </citation>
    <scope>NUCLEOTIDE SEQUENCE</scope>
    <source>
        <strain evidence="6">ChiSxjej6B18-287</strain>
    </source>
</reference>
<accession>A0A9D2N760</accession>
<evidence type="ECO:0000313" key="7">
    <source>
        <dbReference type="Proteomes" id="UP000823893"/>
    </source>
</evidence>
<keyword evidence="3" id="KW-0804">Transcription</keyword>
<evidence type="ECO:0000256" key="2">
    <source>
        <dbReference type="ARBA" id="ARBA00023125"/>
    </source>
</evidence>
<dbReference type="PROSITE" id="PS51063">
    <property type="entry name" value="HTH_CRP_2"/>
    <property type="match status" value="1"/>
</dbReference>
<dbReference type="PROSITE" id="PS50042">
    <property type="entry name" value="CNMP_BINDING_3"/>
    <property type="match status" value="1"/>
</dbReference>
<evidence type="ECO:0000256" key="3">
    <source>
        <dbReference type="ARBA" id="ARBA00023163"/>
    </source>
</evidence>
<dbReference type="SUPFAM" id="SSF46785">
    <property type="entry name" value="Winged helix' DNA-binding domain"/>
    <property type="match status" value="1"/>
</dbReference>
<dbReference type="Pfam" id="PF13545">
    <property type="entry name" value="HTH_Crp_2"/>
    <property type="match status" value="1"/>
</dbReference>
<dbReference type="Pfam" id="PF00027">
    <property type="entry name" value="cNMP_binding"/>
    <property type="match status" value="1"/>
</dbReference>
<dbReference type="Proteomes" id="UP000823893">
    <property type="component" value="Unassembled WGS sequence"/>
</dbReference>
<dbReference type="GO" id="GO:0003677">
    <property type="term" value="F:DNA binding"/>
    <property type="evidence" value="ECO:0007669"/>
    <property type="project" value="UniProtKB-KW"/>
</dbReference>
<dbReference type="InterPro" id="IPR018490">
    <property type="entry name" value="cNMP-bd_dom_sf"/>
</dbReference>
<dbReference type="InterPro" id="IPR012318">
    <property type="entry name" value="HTH_CRP"/>
</dbReference>
<keyword evidence="1" id="KW-0805">Transcription regulation</keyword>
<keyword evidence="2" id="KW-0238">DNA-binding</keyword>
<feature type="domain" description="Cyclic nucleotide-binding" evidence="4">
    <location>
        <begin position="14"/>
        <end position="102"/>
    </location>
</feature>
<protein>
    <submittedName>
        <fullName evidence="6">Crp/Fnr family transcriptional regulator</fullName>
    </submittedName>
</protein>
<proteinExistence type="predicted"/>
<dbReference type="EMBL" id="DWWV01000134">
    <property type="protein sequence ID" value="HJC11183.1"/>
    <property type="molecule type" value="Genomic_DNA"/>
</dbReference>
<dbReference type="InterPro" id="IPR036390">
    <property type="entry name" value="WH_DNA-bd_sf"/>
</dbReference>
<dbReference type="Gene3D" id="2.60.120.10">
    <property type="entry name" value="Jelly Rolls"/>
    <property type="match status" value="1"/>
</dbReference>
<dbReference type="InterPro" id="IPR014710">
    <property type="entry name" value="RmlC-like_jellyroll"/>
</dbReference>
<dbReference type="CDD" id="cd00038">
    <property type="entry name" value="CAP_ED"/>
    <property type="match status" value="1"/>
</dbReference>
<evidence type="ECO:0000259" key="5">
    <source>
        <dbReference type="PROSITE" id="PS51063"/>
    </source>
</evidence>
<reference evidence="6" key="2">
    <citation type="submission" date="2021-04" db="EMBL/GenBank/DDBJ databases">
        <authorList>
            <person name="Gilroy R."/>
        </authorList>
    </citation>
    <scope>NUCLEOTIDE SEQUENCE</scope>
    <source>
        <strain evidence="6">ChiSxjej6B18-287</strain>
    </source>
</reference>
<dbReference type="AlphaFoldDB" id="A0A9D2N760"/>
<comment type="caution">
    <text evidence="6">The sequence shown here is derived from an EMBL/GenBank/DDBJ whole genome shotgun (WGS) entry which is preliminary data.</text>
</comment>
<sequence>MYQEDMEIVRQNILFKELEREAADEVFGKAEGYEKDFSKSQILFQEGDLVKQIGILIKGEVRVCRLEFDGGEKLIQKLRVPYLVGADVVCTPRQVSPYTAYVSEESRIWYFPYENLKNPGKLPEEARRHMKERLLEFIANENIRKLYQVDMLSAAGAREKILKYLMIQCHKAGSRQIEIPYNREELASFLCMNRTVLSHTLSKMEKEGMISFKKNRFLVKGFLTGDQEN</sequence>